<dbReference type="Pfam" id="PF00415">
    <property type="entry name" value="RCC1"/>
    <property type="match status" value="2"/>
</dbReference>
<dbReference type="InterPro" id="IPR051210">
    <property type="entry name" value="Ub_ligase/GEF_domain"/>
</dbReference>
<organism evidence="5 6">
    <name type="scientific">Stentor coeruleus</name>
    <dbReference type="NCBI Taxonomy" id="5963"/>
    <lineage>
        <taxon>Eukaryota</taxon>
        <taxon>Sar</taxon>
        <taxon>Alveolata</taxon>
        <taxon>Ciliophora</taxon>
        <taxon>Postciliodesmatophora</taxon>
        <taxon>Heterotrichea</taxon>
        <taxon>Heterotrichida</taxon>
        <taxon>Stentoridae</taxon>
        <taxon>Stentor</taxon>
    </lineage>
</organism>
<keyword evidence="6" id="KW-1185">Reference proteome</keyword>
<keyword evidence="4" id="KW-0812">Transmembrane</keyword>
<protein>
    <submittedName>
        <fullName evidence="5">Uncharacterized protein</fullName>
    </submittedName>
</protein>
<dbReference type="PROSITE" id="PS50012">
    <property type="entry name" value="RCC1_3"/>
    <property type="match status" value="2"/>
</dbReference>
<evidence type="ECO:0000313" key="6">
    <source>
        <dbReference type="Proteomes" id="UP000187209"/>
    </source>
</evidence>
<dbReference type="SUPFAM" id="SSF50985">
    <property type="entry name" value="RCC1/BLIP-II"/>
    <property type="match status" value="1"/>
</dbReference>
<reference evidence="5 6" key="1">
    <citation type="submission" date="2016-11" db="EMBL/GenBank/DDBJ databases">
        <title>The macronuclear genome of Stentor coeruleus: a giant cell with tiny introns.</title>
        <authorList>
            <person name="Slabodnick M."/>
            <person name="Ruby J.G."/>
            <person name="Reiff S.B."/>
            <person name="Swart E.C."/>
            <person name="Gosai S."/>
            <person name="Prabakaran S."/>
            <person name="Witkowska E."/>
            <person name="Larue G.E."/>
            <person name="Fisher S."/>
            <person name="Freeman R.M."/>
            <person name="Gunawardena J."/>
            <person name="Chu W."/>
            <person name="Stover N.A."/>
            <person name="Gregory B.D."/>
            <person name="Nowacki M."/>
            <person name="Derisi J."/>
            <person name="Roy S.W."/>
            <person name="Marshall W.F."/>
            <person name="Sood P."/>
        </authorList>
    </citation>
    <scope>NUCLEOTIDE SEQUENCE [LARGE SCALE GENOMIC DNA]</scope>
    <source>
        <strain evidence="5">WM001</strain>
    </source>
</reference>
<evidence type="ECO:0000256" key="2">
    <source>
        <dbReference type="PROSITE-ProRule" id="PRU00235"/>
    </source>
</evidence>
<accession>A0A1R2BZW9</accession>
<evidence type="ECO:0000313" key="5">
    <source>
        <dbReference type="EMBL" id="OMJ82281.1"/>
    </source>
</evidence>
<gene>
    <name evidence="5" type="ORF">SteCoe_17062</name>
</gene>
<comment type="caution">
    <text evidence="5">The sequence shown here is derived from an EMBL/GenBank/DDBJ whole genome shotgun (WGS) entry which is preliminary data.</text>
</comment>
<keyword evidence="4" id="KW-0472">Membrane</keyword>
<dbReference type="Gene3D" id="2.130.10.30">
    <property type="entry name" value="Regulator of chromosome condensation 1/beta-lactamase-inhibitor protein II"/>
    <property type="match status" value="1"/>
</dbReference>
<feature type="repeat" description="RCC1" evidence="2">
    <location>
        <begin position="68"/>
        <end position="116"/>
    </location>
</feature>
<dbReference type="InterPro" id="IPR009091">
    <property type="entry name" value="RCC1/BLIP-II"/>
</dbReference>
<keyword evidence="4" id="KW-1133">Transmembrane helix</keyword>
<dbReference type="Proteomes" id="UP000187209">
    <property type="component" value="Unassembled WGS sequence"/>
</dbReference>
<dbReference type="PANTHER" id="PTHR22870:SF408">
    <property type="entry name" value="OS09G0560450 PROTEIN"/>
    <property type="match status" value="1"/>
</dbReference>
<dbReference type="InterPro" id="IPR000408">
    <property type="entry name" value="Reg_chr_condens"/>
</dbReference>
<dbReference type="AlphaFoldDB" id="A0A1R2BZW9"/>
<sequence length="1003" mass="115083">MKYLSLYEDPTKFIESYEMKSHIDQASKPYLLINNSVFQFPGLQKIIIPSVVCICCNDSISLAVTKYGQVYGWGKDNLGLLGNGIQNYSIPVQLNSLTNIKICALGPQHAAVISTEGVLYTWGSTNHPKLGYKTCDFLKPHQVPSCSSYTITEVICGENYTCVLTDGCYTMIYGEIGHKHLNALKIQTKIQGKSYNDQKDYLPYSHPILDSQPVLQITGCSDYIGILLESYEVCVLDSCLNLKKISGFESQVRSILALSKHVIGIGDNNIMTWANVTKCVNNIECPIKEWTEFSYKICKNTSFWSWGSGLVVISEDKNVFNDQAADFSCFDKSPIRKSIESPLILVSMSIENLSPQASKESLERLFPTSRSSRNIIDKILKCRVEFNKRGKILDAFKKLVHPIAKNAFFCVKEYAEIRKNEYFYKNTVKMVWLMEKIYGKRAYKRFFIWQRIRVFWKMELRIEEENKEKCKNDREKWKKNAAGKLGNFIWDKVKRIMRGTLFKIYWKEKKWLRDAKRGLGKMGEIVGLAMKRRLLDVFILVLYANKVVFLSKQVFYKHFCTVLALIFGKKVMGNFKYALMKIRKKLTLKMHGGNSDKGLLLIDSLETRNDTLELYSQSPHNQTKSFAIFLLKDMMTINLKSKLKSILPIKKSYNLKTLHKLLFNLSSYIFKKQFTLKVFSLTCIKSFSGTLDLFYTIFPKSPNVHFENNLKTPLKTHKKPLLIALSAISSPISKNHPSFFTPESSPSFPQTPKSAFQSPKSLNCQSPTSFSKGELVKYQKFLIEKKALQMIEEDSSNDSYEKIPYMHFAHKANKKKKPKKPPWKPNSPLSNFVWQPQKDSAILKGIEYYEKITGKKNKHLAKEQAYQVEDFYKNYAKKANEKRQKAHMKLEKNQKVESNPSFQSPSPTSMLQAGLPVPFAVLSIINIGLGVLITEKLLQKSSRKFCKKAIKQFISCKKTKKQAKPLSSSPSTWKIRIISIGAEKLKRLLRLKIGQNILKKIKP</sequence>
<dbReference type="OrthoDB" id="327149at2759"/>
<name>A0A1R2BZW9_9CILI</name>
<dbReference type="EMBL" id="MPUH01000346">
    <property type="protein sequence ID" value="OMJ82281.1"/>
    <property type="molecule type" value="Genomic_DNA"/>
</dbReference>
<keyword evidence="1" id="KW-0677">Repeat</keyword>
<dbReference type="PANTHER" id="PTHR22870">
    <property type="entry name" value="REGULATOR OF CHROMOSOME CONDENSATION"/>
    <property type="match status" value="1"/>
</dbReference>
<feature type="compositionally biased region" description="Basic residues" evidence="3">
    <location>
        <begin position="811"/>
        <end position="822"/>
    </location>
</feature>
<evidence type="ECO:0000256" key="1">
    <source>
        <dbReference type="ARBA" id="ARBA00022737"/>
    </source>
</evidence>
<feature type="compositionally biased region" description="Basic and acidic residues" evidence="3">
    <location>
        <begin position="882"/>
        <end position="895"/>
    </location>
</feature>
<proteinExistence type="predicted"/>
<feature type="region of interest" description="Disordered" evidence="3">
    <location>
        <begin position="811"/>
        <end position="830"/>
    </location>
</feature>
<feature type="transmembrane region" description="Helical" evidence="4">
    <location>
        <begin position="913"/>
        <end position="934"/>
    </location>
</feature>
<feature type="compositionally biased region" description="Polar residues" evidence="3">
    <location>
        <begin position="896"/>
        <end position="907"/>
    </location>
</feature>
<evidence type="ECO:0000256" key="4">
    <source>
        <dbReference type="SAM" id="Phobius"/>
    </source>
</evidence>
<feature type="repeat" description="RCC1" evidence="2">
    <location>
        <begin position="117"/>
        <end position="167"/>
    </location>
</feature>
<evidence type="ECO:0000256" key="3">
    <source>
        <dbReference type="SAM" id="MobiDB-lite"/>
    </source>
</evidence>
<feature type="region of interest" description="Disordered" evidence="3">
    <location>
        <begin position="882"/>
        <end position="907"/>
    </location>
</feature>